<dbReference type="OrthoDB" id="2122304at2759"/>
<evidence type="ECO:0000256" key="2">
    <source>
        <dbReference type="ARBA" id="ARBA00022692"/>
    </source>
</evidence>
<dbReference type="EMBL" id="LAFY01000355">
    <property type="protein sequence ID" value="KJX99322.1"/>
    <property type="molecule type" value="Genomic_DNA"/>
</dbReference>
<feature type="transmembrane region" description="Helical" evidence="5">
    <location>
        <begin position="92"/>
        <end position="113"/>
    </location>
</feature>
<comment type="caution">
    <text evidence="6">The sequence shown here is derived from an EMBL/GenBank/DDBJ whole genome shotgun (WGS) entry which is preliminary data.</text>
</comment>
<dbReference type="InterPro" id="IPR023352">
    <property type="entry name" value="MAPEG-like_dom_sf"/>
</dbReference>
<organism evidence="6 7">
    <name type="scientific">Zymoseptoria brevis</name>
    <dbReference type="NCBI Taxonomy" id="1047168"/>
    <lineage>
        <taxon>Eukaryota</taxon>
        <taxon>Fungi</taxon>
        <taxon>Dikarya</taxon>
        <taxon>Ascomycota</taxon>
        <taxon>Pezizomycotina</taxon>
        <taxon>Dothideomycetes</taxon>
        <taxon>Dothideomycetidae</taxon>
        <taxon>Mycosphaerellales</taxon>
        <taxon>Mycosphaerellaceae</taxon>
        <taxon>Zymoseptoria</taxon>
    </lineage>
</organism>
<evidence type="ECO:0000313" key="6">
    <source>
        <dbReference type="EMBL" id="KJX99322.1"/>
    </source>
</evidence>
<evidence type="ECO:0000313" key="7">
    <source>
        <dbReference type="Proteomes" id="UP000033647"/>
    </source>
</evidence>
<evidence type="ECO:0000256" key="5">
    <source>
        <dbReference type="SAM" id="Phobius"/>
    </source>
</evidence>
<keyword evidence="7" id="KW-1185">Reference proteome</keyword>
<evidence type="ECO:0000256" key="3">
    <source>
        <dbReference type="ARBA" id="ARBA00022989"/>
    </source>
</evidence>
<name>A0A0F4GQI2_9PEZI</name>
<protein>
    <submittedName>
        <fullName evidence="6">Membrane protein</fullName>
    </submittedName>
</protein>
<proteinExistence type="predicted"/>
<dbReference type="GO" id="GO:0016020">
    <property type="term" value="C:membrane"/>
    <property type="evidence" value="ECO:0007669"/>
    <property type="project" value="UniProtKB-SubCell"/>
</dbReference>
<dbReference type="SUPFAM" id="SSF161084">
    <property type="entry name" value="MAPEG domain-like"/>
    <property type="match status" value="1"/>
</dbReference>
<evidence type="ECO:0000256" key="1">
    <source>
        <dbReference type="ARBA" id="ARBA00004370"/>
    </source>
</evidence>
<dbReference type="Pfam" id="PF01124">
    <property type="entry name" value="MAPEG"/>
    <property type="match status" value="1"/>
</dbReference>
<feature type="transmembrane region" description="Helical" evidence="5">
    <location>
        <begin position="29"/>
        <end position="47"/>
    </location>
</feature>
<evidence type="ECO:0000256" key="4">
    <source>
        <dbReference type="ARBA" id="ARBA00023136"/>
    </source>
</evidence>
<comment type="subcellular location">
    <subcellularLocation>
        <location evidence="1">Membrane</location>
    </subcellularLocation>
</comment>
<feature type="transmembrane region" description="Helical" evidence="5">
    <location>
        <begin position="151"/>
        <end position="172"/>
    </location>
</feature>
<dbReference type="PANTHER" id="PTHR35371:SF1">
    <property type="entry name" value="BLR7753 PROTEIN"/>
    <property type="match status" value="1"/>
</dbReference>
<dbReference type="Proteomes" id="UP000033647">
    <property type="component" value="Unassembled WGS sequence"/>
</dbReference>
<dbReference type="InterPro" id="IPR001129">
    <property type="entry name" value="Membr-assoc_MAPEG"/>
</dbReference>
<gene>
    <name evidence="6" type="ORF">TI39_contig363g00018</name>
</gene>
<accession>A0A0F4GQI2</accession>
<feature type="transmembrane region" description="Helical" evidence="5">
    <location>
        <begin position="119"/>
        <end position="139"/>
    </location>
</feature>
<dbReference type="PANTHER" id="PTHR35371">
    <property type="entry name" value="INNER MEMBRANE PROTEIN"/>
    <property type="match status" value="1"/>
</dbReference>
<keyword evidence="4 5" id="KW-0472">Membrane</keyword>
<keyword evidence="2 5" id="KW-0812">Transmembrane</keyword>
<dbReference type="Gene3D" id="1.20.120.550">
    <property type="entry name" value="Membrane associated eicosanoid/glutathione metabolism-like domain"/>
    <property type="match status" value="1"/>
</dbReference>
<keyword evidence="3 5" id="KW-1133">Transmembrane helix</keyword>
<sequence>MKTFHHTLPNHKGTATMAIHLPDLRHDNVSLYLVPVFWAISVAPRFWSSTAYQTKTKEKWDSRAPREFVKAIEDNRVLDVAAKGRLRRAEAAVANSFENFGPFAAAVAAGSAARLDPAILNFLSIAYLLTRIAFIYLYIHSETAGVAKVRTCAYMGGMGLLFTIFVMAGAAFKNV</sequence>
<reference evidence="6 7" key="1">
    <citation type="submission" date="2015-03" db="EMBL/GenBank/DDBJ databases">
        <title>RNA-seq based gene annotation and comparative genomics of four Zymoseptoria species reveal species-specific pathogenicity related genes and transposable element activity.</title>
        <authorList>
            <person name="Grandaubert J."/>
            <person name="Bhattacharyya A."/>
            <person name="Stukenbrock E.H."/>
        </authorList>
    </citation>
    <scope>NUCLEOTIDE SEQUENCE [LARGE SCALE GENOMIC DNA]</scope>
    <source>
        <strain evidence="6 7">Zb18110</strain>
    </source>
</reference>
<dbReference type="AlphaFoldDB" id="A0A0F4GQI2"/>